<evidence type="ECO:0000313" key="1">
    <source>
        <dbReference type="EMBL" id="TKA79741.1"/>
    </source>
</evidence>
<sequence length="216" mass="24437">MTARRSNRIAGEKLSNEIGEIERHGRIRFYLDRRAEWETEHADVSCKFTIFDLLPELRTKIYAYAMAKEQPREVTLLKTPVLAMVSKQIRAEALPVFFAECMFTVSVRSNYQYQQELDALAARQELPTGPWAAITTRRHRQLVARSYSSGIIACVEKQTKAMLAGLRDWGHSTTAFRNLELRVHGPVVGGGLASKCETSVMVIRVPTASKPRPMIT</sequence>
<comment type="caution">
    <text evidence="1">The sequence shown here is derived from an EMBL/GenBank/DDBJ whole genome shotgun (WGS) entry which is preliminary data.</text>
</comment>
<protein>
    <submittedName>
        <fullName evidence="1">Uncharacterized protein</fullName>
    </submittedName>
</protein>
<gene>
    <name evidence="1" type="ORF">B0A55_04364</name>
</gene>
<evidence type="ECO:0000313" key="2">
    <source>
        <dbReference type="Proteomes" id="UP000309340"/>
    </source>
</evidence>
<organism evidence="1 2">
    <name type="scientific">Friedmanniomyces simplex</name>
    <dbReference type="NCBI Taxonomy" id="329884"/>
    <lineage>
        <taxon>Eukaryota</taxon>
        <taxon>Fungi</taxon>
        <taxon>Dikarya</taxon>
        <taxon>Ascomycota</taxon>
        <taxon>Pezizomycotina</taxon>
        <taxon>Dothideomycetes</taxon>
        <taxon>Dothideomycetidae</taxon>
        <taxon>Mycosphaerellales</taxon>
        <taxon>Teratosphaeriaceae</taxon>
        <taxon>Friedmanniomyces</taxon>
    </lineage>
</organism>
<keyword evidence="2" id="KW-1185">Reference proteome</keyword>
<dbReference type="Proteomes" id="UP000309340">
    <property type="component" value="Unassembled WGS sequence"/>
</dbReference>
<dbReference type="STRING" id="329884.A0A4U0XT43"/>
<proteinExistence type="predicted"/>
<dbReference type="OrthoDB" id="4133832at2759"/>
<accession>A0A4U0XT43</accession>
<name>A0A4U0XT43_9PEZI</name>
<dbReference type="EMBL" id="NAJQ01000083">
    <property type="protein sequence ID" value="TKA79741.1"/>
    <property type="molecule type" value="Genomic_DNA"/>
</dbReference>
<reference evidence="1 2" key="1">
    <citation type="submission" date="2017-03" db="EMBL/GenBank/DDBJ databases">
        <title>Genomes of endolithic fungi from Antarctica.</title>
        <authorList>
            <person name="Coleine C."/>
            <person name="Masonjones S."/>
            <person name="Stajich J.E."/>
        </authorList>
    </citation>
    <scope>NUCLEOTIDE SEQUENCE [LARGE SCALE GENOMIC DNA]</scope>
    <source>
        <strain evidence="1 2">CCFEE 5184</strain>
    </source>
</reference>
<dbReference type="AlphaFoldDB" id="A0A4U0XT43"/>